<dbReference type="AlphaFoldDB" id="A0A511VHV5"/>
<dbReference type="EMBL" id="BJXX01000224">
    <property type="protein sequence ID" value="GEN36752.1"/>
    <property type="molecule type" value="Genomic_DNA"/>
</dbReference>
<protein>
    <submittedName>
        <fullName evidence="1">Uncharacterized protein</fullName>
    </submittedName>
</protein>
<gene>
    <name evidence="1" type="ORF">ADA01nite_42120</name>
</gene>
<accession>A0A511VHV5</accession>
<name>A0A511VHV5_9BACL</name>
<dbReference type="GO" id="GO:0016405">
    <property type="term" value="F:CoA-ligase activity"/>
    <property type="evidence" value="ECO:0007669"/>
    <property type="project" value="TreeGrafter"/>
</dbReference>
<evidence type="ECO:0000313" key="2">
    <source>
        <dbReference type="Proteomes" id="UP000321157"/>
    </source>
</evidence>
<sequence length="48" mass="5689">MPEKTEEAMKNGWFHTGDRGYTDEDGYFYFLDRIKDCILRVVNNKSTP</sequence>
<dbReference type="PANTHER" id="PTHR24096">
    <property type="entry name" value="LONG-CHAIN-FATTY-ACID--COA LIGASE"/>
    <property type="match status" value="1"/>
</dbReference>
<dbReference type="Proteomes" id="UP000321157">
    <property type="component" value="Unassembled WGS sequence"/>
</dbReference>
<proteinExistence type="predicted"/>
<keyword evidence="2" id="KW-1185">Reference proteome</keyword>
<comment type="caution">
    <text evidence="1">The sequence shown here is derived from an EMBL/GenBank/DDBJ whole genome shotgun (WGS) entry which is preliminary data.</text>
</comment>
<dbReference type="SUPFAM" id="SSF56801">
    <property type="entry name" value="Acetyl-CoA synthetase-like"/>
    <property type="match status" value="1"/>
</dbReference>
<dbReference type="InterPro" id="IPR042099">
    <property type="entry name" value="ANL_N_sf"/>
</dbReference>
<dbReference type="Gene3D" id="3.40.50.12780">
    <property type="entry name" value="N-terminal domain of ligase-like"/>
    <property type="match status" value="1"/>
</dbReference>
<evidence type="ECO:0000313" key="1">
    <source>
        <dbReference type="EMBL" id="GEN36752.1"/>
    </source>
</evidence>
<dbReference type="RefSeq" id="WP_371863588.1">
    <property type="nucleotide sequence ID" value="NZ_BJXX01000224.1"/>
</dbReference>
<organism evidence="1 2">
    <name type="scientific">Aneurinibacillus danicus</name>
    <dbReference type="NCBI Taxonomy" id="267746"/>
    <lineage>
        <taxon>Bacteria</taxon>
        <taxon>Bacillati</taxon>
        <taxon>Bacillota</taxon>
        <taxon>Bacilli</taxon>
        <taxon>Bacillales</taxon>
        <taxon>Paenibacillaceae</taxon>
        <taxon>Aneurinibacillus group</taxon>
        <taxon>Aneurinibacillus</taxon>
    </lineage>
</organism>
<reference evidence="1 2" key="1">
    <citation type="submission" date="2019-07" db="EMBL/GenBank/DDBJ databases">
        <title>Whole genome shotgun sequence of Aneurinibacillus danicus NBRC 102444.</title>
        <authorList>
            <person name="Hosoyama A."/>
            <person name="Uohara A."/>
            <person name="Ohji S."/>
            <person name="Ichikawa N."/>
        </authorList>
    </citation>
    <scope>NUCLEOTIDE SEQUENCE [LARGE SCALE GENOMIC DNA]</scope>
    <source>
        <strain evidence="1 2">NBRC 102444</strain>
    </source>
</reference>